<evidence type="ECO:0000259" key="1">
    <source>
        <dbReference type="Pfam" id="PF15919"/>
    </source>
</evidence>
<feature type="domain" description="HicB-like antitoxin of toxin-antitoxin system" evidence="1">
    <location>
        <begin position="5"/>
        <end position="63"/>
    </location>
</feature>
<dbReference type="Proteomes" id="UP000334340">
    <property type="component" value="Unassembled WGS sequence"/>
</dbReference>
<accession>A0A564ZG46</accession>
<name>A0A564ZG46_9BACT</name>
<dbReference type="InterPro" id="IPR031807">
    <property type="entry name" value="HicB-like"/>
</dbReference>
<protein>
    <recommendedName>
        <fullName evidence="1">HicB-like antitoxin of toxin-antitoxin system domain-containing protein</fullName>
    </recommendedName>
</protein>
<dbReference type="AlphaFoldDB" id="A0A564ZG46"/>
<dbReference type="Pfam" id="PF15919">
    <property type="entry name" value="HicB_lk_antitox"/>
    <property type="match status" value="1"/>
</dbReference>
<evidence type="ECO:0000313" key="2">
    <source>
        <dbReference type="EMBL" id="VUZ84106.1"/>
    </source>
</evidence>
<keyword evidence="3" id="KW-1185">Reference proteome</keyword>
<dbReference type="InterPro" id="IPR035069">
    <property type="entry name" value="TTHA1013/TTHA0281-like"/>
</dbReference>
<dbReference type="SUPFAM" id="SSF143100">
    <property type="entry name" value="TTHA1013/TTHA0281-like"/>
    <property type="match status" value="1"/>
</dbReference>
<dbReference type="PANTHER" id="PTHR34504">
    <property type="entry name" value="ANTITOXIN HICB"/>
    <property type="match status" value="1"/>
</dbReference>
<dbReference type="InterPro" id="IPR051404">
    <property type="entry name" value="TA_system_antitoxin"/>
</dbReference>
<proteinExistence type="predicted"/>
<sequence>MKFLVVLEVGEDGYIVAECPALPGCVSQGPTEEEALANIREAIQGIVAVRQKHGLPIPEERVVEIAVPA</sequence>
<dbReference type="EMBL" id="CABIKM010000006">
    <property type="protein sequence ID" value="VUZ84106.1"/>
    <property type="molecule type" value="Genomic_DNA"/>
</dbReference>
<evidence type="ECO:0000313" key="3">
    <source>
        <dbReference type="Proteomes" id="UP000334340"/>
    </source>
</evidence>
<reference evidence="2 3" key="1">
    <citation type="submission" date="2019-07" db="EMBL/GenBank/DDBJ databases">
        <authorList>
            <person name="Cremers G."/>
        </authorList>
    </citation>
    <scope>NUCLEOTIDE SEQUENCE [LARGE SCALE GENOMIC DNA]</scope>
</reference>
<organism evidence="2 3">
    <name type="scientific">Candidatus Methylomirabilis lanthanidiphila</name>
    <dbReference type="NCBI Taxonomy" id="2211376"/>
    <lineage>
        <taxon>Bacteria</taxon>
        <taxon>Candidatus Methylomirabilota</taxon>
        <taxon>Candidatus Methylomirabilia</taxon>
        <taxon>Candidatus Methylomirabilales</taxon>
        <taxon>Candidatus Methylomirabilaceae</taxon>
        <taxon>Candidatus Methylomirabilis</taxon>
    </lineage>
</organism>
<dbReference type="PANTHER" id="PTHR34504:SF2">
    <property type="entry name" value="UPF0150 PROTEIN SSL0259"/>
    <property type="match status" value="1"/>
</dbReference>
<gene>
    <name evidence="2" type="ORF">MELA_00471</name>
</gene>
<dbReference type="Gene3D" id="3.30.160.250">
    <property type="match status" value="1"/>
</dbReference>